<evidence type="ECO:0000256" key="3">
    <source>
        <dbReference type="ARBA" id="ARBA00004752"/>
    </source>
</evidence>
<keyword evidence="13 17" id="KW-0961">Cell wall biogenesis/degradation</keyword>
<keyword evidence="10 17" id="KW-0067">ATP-binding</keyword>
<dbReference type="InterPro" id="IPR036615">
    <property type="entry name" value="Mur_ligase_C_dom_sf"/>
</dbReference>
<dbReference type="Proteomes" id="UP000838102">
    <property type="component" value="Unassembled WGS sequence"/>
</dbReference>
<evidence type="ECO:0000256" key="14">
    <source>
        <dbReference type="ARBA" id="ARBA00030398"/>
    </source>
</evidence>
<comment type="catalytic activity">
    <reaction evidence="16 17 18">
        <text>UDP-N-acetyl-alpha-D-muramoyl-L-alanine + D-glutamate + ATP = UDP-N-acetyl-alpha-D-muramoyl-L-alanyl-D-glutamate + ADP + phosphate + H(+)</text>
        <dbReference type="Rhea" id="RHEA:16429"/>
        <dbReference type="ChEBI" id="CHEBI:15378"/>
        <dbReference type="ChEBI" id="CHEBI:29986"/>
        <dbReference type="ChEBI" id="CHEBI:30616"/>
        <dbReference type="ChEBI" id="CHEBI:43474"/>
        <dbReference type="ChEBI" id="CHEBI:83898"/>
        <dbReference type="ChEBI" id="CHEBI:83900"/>
        <dbReference type="ChEBI" id="CHEBI:456216"/>
        <dbReference type="EC" id="6.3.2.9"/>
    </reaction>
</comment>
<evidence type="ECO:0000256" key="10">
    <source>
        <dbReference type="ARBA" id="ARBA00022840"/>
    </source>
</evidence>
<sequence>MGQLVFNEKKVLVFGWARSGKAAAKRLLDLGANVTVVNRDAYPDDTDYQQLLAAGVEFVIGDQAEQLSPDFAYVVKNPGINYDHPLVKKALALKIPILTEVAVALSTFQGRLITVTGSNGKTTTTSLIGEMLKAAGVPVTVAGNIGTPVCEVVGALKSSDTLLLELSSFQLLGIPAIQPDIALITNIFTNHIDYHKTRENYVAAKFRITQDQRPDQILVLNAQGADSPDFAAKTAAQVYGFSRSGNQTFAHVNQTELIVDGQTVLPLSQIRLVGPQNLENILAAVAVAKLAGVSTTAMATVLKSFGGVPHRLQHLFDREGVAYYNDSKATDIEATQAALDSFTKPTIWLAGGLDRGDDLTRLAPNLKHVKGVIAFGQTQQKIVELARSQHLPVITAVDVERAAPMAIKLAQPGDVVLLSPAAASWDQYDNFEVRGEVYTKALQEAFEQGEN</sequence>
<keyword evidence="22" id="KW-1185">Reference proteome</keyword>
<keyword evidence="8 17" id="KW-0436">Ligase</keyword>
<accession>A0ABM9D465</accession>
<keyword evidence="17 18" id="KW-0132">Cell division</keyword>
<evidence type="ECO:0000259" key="20">
    <source>
        <dbReference type="Pfam" id="PF08245"/>
    </source>
</evidence>
<evidence type="ECO:0000256" key="11">
    <source>
        <dbReference type="ARBA" id="ARBA00022960"/>
    </source>
</evidence>
<evidence type="ECO:0000256" key="17">
    <source>
        <dbReference type="HAMAP-Rule" id="MF_00639"/>
    </source>
</evidence>
<evidence type="ECO:0000256" key="13">
    <source>
        <dbReference type="ARBA" id="ARBA00023316"/>
    </source>
</evidence>
<keyword evidence="12 17" id="KW-0573">Peptidoglycan synthesis</keyword>
<evidence type="ECO:0000256" key="8">
    <source>
        <dbReference type="ARBA" id="ARBA00022598"/>
    </source>
</evidence>
<dbReference type="Gene3D" id="3.40.1190.10">
    <property type="entry name" value="Mur-like, catalytic domain"/>
    <property type="match status" value="1"/>
</dbReference>
<dbReference type="InterPro" id="IPR004101">
    <property type="entry name" value="Mur_ligase_C"/>
</dbReference>
<evidence type="ECO:0000256" key="5">
    <source>
        <dbReference type="ARBA" id="ARBA00012212"/>
    </source>
</evidence>
<evidence type="ECO:0000256" key="9">
    <source>
        <dbReference type="ARBA" id="ARBA00022741"/>
    </source>
</evidence>
<feature type="domain" description="Mur ligase central" evidence="20">
    <location>
        <begin position="115"/>
        <end position="288"/>
    </location>
</feature>
<dbReference type="NCBIfam" id="TIGR01087">
    <property type="entry name" value="murD"/>
    <property type="match status" value="1"/>
</dbReference>
<comment type="subcellular location">
    <subcellularLocation>
        <location evidence="2 17 18">Cytoplasm</location>
    </subcellularLocation>
</comment>
<protein>
    <recommendedName>
        <fullName evidence="6 17">UDP-N-acetylmuramoylalanine--D-glutamate ligase</fullName>
        <ecNumber evidence="5 17">6.3.2.9</ecNumber>
    </recommendedName>
    <alternativeName>
        <fullName evidence="15 17">D-glutamic acid-adding enzyme</fullName>
    </alternativeName>
    <alternativeName>
        <fullName evidence="14 17">UDP-N-acetylmuramoyl-L-alanyl-D-glutamate synthetase</fullName>
    </alternativeName>
</protein>
<dbReference type="Pfam" id="PF21799">
    <property type="entry name" value="MurD-like_N"/>
    <property type="match status" value="1"/>
</dbReference>
<dbReference type="InterPro" id="IPR013221">
    <property type="entry name" value="Mur_ligase_cen"/>
</dbReference>
<evidence type="ECO:0000256" key="4">
    <source>
        <dbReference type="ARBA" id="ARBA00010416"/>
    </source>
</evidence>
<evidence type="ECO:0000259" key="19">
    <source>
        <dbReference type="Pfam" id="PF02875"/>
    </source>
</evidence>
<dbReference type="InterPro" id="IPR005762">
    <property type="entry name" value="MurD"/>
</dbReference>
<keyword evidence="17 18" id="KW-0131">Cell cycle</keyword>
<evidence type="ECO:0000256" key="1">
    <source>
        <dbReference type="ARBA" id="ARBA00002734"/>
    </source>
</evidence>
<keyword evidence="7 17" id="KW-0963">Cytoplasm</keyword>
<dbReference type="PANTHER" id="PTHR43692:SF1">
    <property type="entry name" value="UDP-N-ACETYLMURAMOYLALANINE--D-GLUTAMATE LIGASE"/>
    <property type="match status" value="1"/>
</dbReference>
<evidence type="ECO:0000256" key="16">
    <source>
        <dbReference type="ARBA" id="ARBA00047632"/>
    </source>
</evidence>
<dbReference type="RefSeq" id="WP_248706511.1">
    <property type="nucleotide sequence ID" value="NZ_CAKOET010000005.1"/>
</dbReference>
<evidence type="ECO:0000256" key="15">
    <source>
        <dbReference type="ARBA" id="ARBA00032324"/>
    </source>
</evidence>
<organism evidence="21 22">
    <name type="scientific">Convivina praedatoris</name>
    <dbReference type="NCBI Taxonomy" id="2880963"/>
    <lineage>
        <taxon>Bacteria</taxon>
        <taxon>Bacillati</taxon>
        <taxon>Bacillota</taxon>
        <taxon>Bacilli</taxon>
        <taxon>Lactobacillales</taxon>
        <taxon>Lactobacillaceae</taxon>
        <taxon>Convivina</taxon>
    </lineage>
</organism>
<evidence type="ECO:0000256" key="7">
    <source>
        <dbReference type="ARBA" id="ARBA00022490"/>
    </source>
</evidence>
<keyword evidence="11 17" id="KW-0133">Cell shape</keyword>
<evidence type="ECO:0000256" key="18">
    <source>
        <dbReference type="RuleBase" id="RU003664"/>
    </source>
</evidence>
<reference evidence="21" key="1">
    <citation type="submission" date="2022-03" db="EMBL/GenBank/DDBJ databases">
        <authorList>
            <person name="Hettiarachchi G."/>
        </authorList>
    </citation>
    <scope>NUCLEOTIDE SEQUENCE</scope>
    <source>
        <strain evidence="21">LMG 32447</strain>
    </source>
</reference>
<dbReference type="Gene3D" id="3.40.50.720">
    <property type="entry name" value="NAD(P)-binding Rossmann-like Domain"/>
    <property type="match status" value="1"/>
</dbReference>
<dbReference type="HAMAP" id="MF_00639">
    <property type="entry name" value="MurD"/>
    <property type="match status" value="1"/>
</dbReference>
<comment type="pathway">
    <text evidence="3 17 18">Cell wall biogenesis; peptidoglycan biosynthesis.</text>
</comment>
<feature type="binding site" evidence="17">
    <location>
        <begin position="117"/>
        <end position="123"/>
    </location>
    <ligand>
        <name>ATP</name>
        <dbReference type="ChEBI" id="CHEBI:30616"/>
    </ligand>
</feature>
<comment type="similarity">
    <text evidence="4 17">Belongs to the MurCDEF family.</text>
</comment>
<dbReference type="SUPFAM" id="SSF53623">
    <property type="entry name" value="MurD-like peptide ligases, catalytic domain"/>
    <property type="match status" value="1"/>
</dbReference>
<comment type="function">
    <text evidence="1 17 18">Cell wall formation. Catalyzes the addition of glutamate to the nucleotide precursor UDP-N-acetylmuramoyl-L-alanine (UMA).</text>
</comment>
<feature type="domain" description="Mur ligase C-terminal" evidence="19">
    <location>
        <begin position="310"/>
        <end position="421"/>
    </location>
</feature>
<evidence type="ECO:0000256" key="12">
    <source>
        <dbReference type="ARBA" id="ARBA00022984"/>
    </source>
</evidence>
<evidence type="ECO:0000313" key="22">
    <source>
        <dbReference type="Proteomes" id="UP000838102"/>
    </source>
</evidence>
<dbReference type="Pfam" id="PF02875">
    <property type="entry name" value="Mur_ligase_C"/>
    <property type="match status" value="1"/>
</dbReference>
<keyword evidence="9 17" id="KW-0547">Nucleotide-binding</keyword>
<dbReference type="Pfam" id="PF08245">
    <property type="entry name" value="Mur_ligase_M"/>
    <property type="match status" value="1"/>
</dbReference>
<name>A0ABM9D465_9LACO</name>
<dbReference type="SUPFAM" id="SSF53244">
    <property type="entry name" value="MurD-like peptide ligases, peptide-binding domain"/>
    <property type="match status" value="1"/>
</dbReference>
<comment type="caution">
    <text evidence="21">The sequence shown here is derived from an EMBL/GenBank/DDBJ whole genome shotgun (WGS) entry which is preliminary data.</text>
</comment>
<dbReference type="InterPro" id="IPR036565">
    <property type="entry name" value="Mur-like_cat_sf"/>
</dbReference>
<proteinExistence type="inferred from homology"/>
<evidence type="ECO:0000256" key="6">
    <source>
        <dbReference type="ARBA" id="ARBA00015655"/>
    </source>
</evidence>
<evidence type="ECO:0000256" key="2">
    <source>
        <dbReference type="ARBA" id="ARBA00004496"/>
    </source>
</evidence>
<dbReference type="Gene3D" id="3.90.190.20">
    <property type="entry name" value="Mur ligase, C-terminal domain"/>
    <property type="match status" value="1"/>
</dbReference>
<dbReference type="EC" id="6.3.2.9" evidence="5 17"/>
<dbReference type="SUPFAM" id="SSF51984">
    <property type="entry name" value="MurCD N-terminal domain"/>
    <property type="match status" value="1"/>
</dbReference>
<dbReference type="GO" id="GO:0008764">
    <property type="term" value="F:UDP-N-acetylmuramoylalanine-D-glutamate ligase activity"/>
    <property type="evidence" value="ECO:0007669"/>
    <property type="project" value="UniProtKB-EC"/>
</dbReference>
<dbReference type="PANTHER" id="PTHR43692">
    <property type="entry name" value="UDP-N-ACETYLMURAMOYLALANINE--D-GLUTAMATE LIGASE"/>
    <property type="match status" value="1"/>
</dbReference>
<evidence type="ECO:0000313" key="21">
    <source>
        <dbReference type="EMBL" id="CAH1855656.1"/>
    </source>
</evidence>
<gene>
    <name evidence="17 21" type="primary">murD</name>
    <name evidence="21" type="ORF">LMG032447_01133</name>
</gene>
<dbReference type="EMBL" id="CAKOEU010000005">
    <property type="protein sequence ID" value="CAH1855656.1"/>
    <property type="molecule type" value="Genomic_DNA"/>
</dbReference>